<dbReference type="GO" id="GO:0005524">
    <property type="term" value="F:ATP binding"/>
    <property type="evidence" value="ECO:0007669"/>
    <property type="project" value="InterPro"/>
</dbReference>
<dbReference type="Gene3D" id="1.10.510.10">
    <property type="entry name" value="Transferase(Phosphotransferase) domain 1"/>
    <property type="match status" value="1"/>
</dbReference>
<dbReference type="SMART" id="SM00220">
    <property type="entry name" value="S_TKc"/>
    <property type="match status" value="1"/>
</dbReference>
<dbReference type="Pfam" id="PF00069">
    <property type="entry name" value="Pkinase"/>
    <property type="match status" value="1"/>
</dbReference>
<dbReference type="PANTHER" id="PTHR23257">
    <property type="entry name" value="SERINE-THREONINE PROTEIN KINASE"/>
    <property type="match status" value="1"/>
</dbReference>
<organism evidence="2">
    <name type="scientific">Chaetoceros debilis</name>
    <dbReference type="NCBI Taxonomy" id="122233"/>
    <lineage>
        <taxon>Eukaryota</taxon>
        <taxon>Sar</taxon>
        <taxon>Stramenopiles</taxon>
        <taxon>Ochrophyta</taxon>
        <taxon>Bacillariophyta</taxon>
        <taxon>Coscinodiscophyceae</taxon>
        <taxon>Chaetocerotophycidae</taxon>
        <taxon>Chaetocerotales</taxon>
        <taxon>Chaetocerotaceae</taxon>
        <taxon>Chaetoceros</taxon>
    </lineage>
</organism>
<dbReference type="InterPro" id="IPR000719">
    <property type="entry name" value="Prot_kinase_dom"/>
</dbReference>
<dbReference type="InterPro" id="IPR011009">
    <property type="entry name" value="Kinase-like_dom_sf"/>
</dbReference>
<sequence>MPFHTEEHLRGRAAKELELLVEGSTLFGRMPPEIPTFSLAECHAGPMLGSGGFSHVYEVSRFDISGTTTVLDEDITKQGKKYLSSNVLKNGQSRYAIKALKNDTLRKAKSNKEEVQGQFVAGVMDLALEVKFLSVLRHPHIVKMRGLASCHPCSESFFIILDRLYDTLKERVEKWSKISRKVSGVFSLILDKNGVKRKKFMANRICAAYEICSAIHYLHMNGIIYRDLKPENVGFDVRDEVKLFDFGLARETNLGSGEAVESSNGMLYTMSGDAGSLRWMAPEVAAHQPYNRKVDIYSFGLILWEICCLEVPYSNLTPKNFREKVFEKGERPPLSEKILSTPISRLLTNCWSTQISDRPDCSEILSILKSEILGVDSSLVDQLDVSNQTEKSMAENLS</sequence>
<dbReference type="GO" id="GO:0005737">
    <property type="term" value="C:cytoplasm"/>
    <property type="evidence" value="ECO:0007669"/>
    <property type="project" value="TreeGrafter"/>
</dbReference>
<name>A0A7S3Q717_9STRA</name>
<protein>
    <recommendedName>
        <fullName evidence="1">Protein kinase domain-containing protein</fullName>
    </recommendedName>
</protein>
<dbReference type="GO" id="GO:0004672">
    <property type="term" value="F:protein kinase activity"/>
    <property type="evidence" value="ECO:0007669"/>
    <property type="project" value="InterPro"/>
</dbReference>
<gene>
    <name evidence="2" type="ORF">CDEB00056_LOCUS12858</name>
</gene>
<dbReference type="Gene3D" id="3.30.200.20">
    <property type="entry name" value="Phosphorylase Kinase, domain 1"/>
    <property type="match status" value="1"/>
</dbReference>
<dbReference type="PROSITE" id="PS50011">
    <property type="entry name" value="PROTEIN_KINASE_DOM"/>
    <property type="match status" value="1"/>
</dbReference>
<feature type="domain" description="Protein kinase" evidence="1">
    <location>
        <begin position="42"/>
        <end position="373"/>
    </location>
</feature>
<dbReference type="AlphaFoldDB" id="A0A7S3Q717"/>
<dbReference type="GO" id="GO:0007165">
    <property type="term" value="P:signal transduction"/>
    <property type="evidence" value="ECO:0007669"/>
    <property type="project" value="TreeGrafter"/>
</dbReference>
<evidence type="ECO:0000259" key="1">
    <source>
        <dbReference type="PROSITE" id="PS50011"/>
    </source>
</evidence>
<evidence type="ECO:0000313" key="2">
    <source>
        <dbReference type="EMBL" id="CAE0468005.1"/>
    </source>
</evidence>
<reference evidence="2" key="1">
    <citation type="submission" date="2021-01" db="EMBL/GenBank/DDBJ databases">
        <authorList>
            <person name="Corre E."/>
            <person name="Pelletier E."/>
            <person name="Niang G."/>
            <person name="Scheremetjew M."/>
            <person name="Finn R."/>
            <person name="Kale V."/>
            <person name="Holt S."/>
            <person name="Cochrane G."/>
            <person name="Meng A."/>
            <person name="Brown T."/>
            <person name="Cohen L."/>
        </authorList>
    </citation>
    <scope>NUCLEOTIDE SEQUENCE</scope>
    <source>
        <strain evidence="2">MM31A-1</strain>
    </source>
</reference>
<accession>A0A7S3Q717</accession>
<dbReference type="PANTHER" id="PTHR23257:SF958">
    <property type="entry name" value="SERINE_THREONINE-PROTEIN KINASE WNK4"/>
    <property type="match status" value="1"/>
</dbReference>
<dbReference type="InterPro" id="IPR050167">
    <property type="entry name" value="Ser_Thr_protein_kinase"/>
</dbReference>
<dbReference type="SUPFAM" id="SSF56112">
    <property type="entry name" value="Protein kinase-like (PK-like)"/>
    <property type="match status" value="1"/>
</dbReference>
<dbReference type="EMBL" id="HBIO01016692">
    <property type="protein sequence ID" value="CAE0468005.1"/>
    <property type="molecule type" value="Transcribed_RNA"/>
</dbReference>
<proteinExistence type="predicted"/>